<name>A0A166D490_9AGAM</name>
<reference evidence="1 2" key="1">
    <citation type="journal article" date="2016" name="Mol. Biol. Evol.">
        <title>Comparative Genomics of Early-Diverging Mushroom-Forming Fungi Provides Insights into the Origins of Lignocellulose Decay Capabilities.</title>
        <authorList>
            <person name="Nagy L.G."/>
            <person name="Riley R."/>
            <person name="Tritt A."/>
            <person name="Adam C."/>
            <person name="Daum C."/>
            <person name="Floudas D."/>
            <person name="Sun H."/>
            <person name="Yadav J.S."/>
            <person name="Pangilinan J."/>
            <person name="Larsson K.H."/>
            <person name="Matsuura K."/>
            <person name="Barry K."/>
            <person name="Labutti K."/>
            <person name="Kuo R."/>
            <person name="Ohm R.A."/>
            <person name="Bhattacharya S.S."/>
            <person name="Shirouzu T."/>
            <person name="Yoshinaga Y."/>
            <person name="Martin F.M."/>
            <person name="Grigoriev I.V."/>
            <person name="Hibbett D.S."/>
        </authorList>
    </citation>
    <scope>NUCLEOTIDE SEQUENCE [LARGE SCALE GENOMIC DNA]</scope>
    <source>
        <strain evidence="1 2">HHB10207 ss-3</strain>
    </source>
</reference>
<protein>
    <submittedName>
        <fullName evidence="1">Uncharacterized protein</fullName>
    </submittedName>
</protein>
<sequence length="180" mass="20043">MATKILSPSADVPTSQNAFIPLSDQLPPSEDQSLEVVTETPAVDDESIEWIKATSNNGVPIEYGILKAQYSPQDISAFAARNANARHGGRPSANVYWPVLDGIWRNPGGASALGISRYRLFRTSGIWRYRLEITNTRGWNFHFHDQSGDYYNLDTFFNGTHYLRYNSNQPTILAVTTGST</sequence>
<keyword evidence="2" id="KW-1185">Reference proteome</keyword>
<evidence type="ECO:0000313" key="2">
    <source>
        <dbReference type="Proteomes" id="UP000076798"/>
    </source>
</evidence>
<dbReference type="EMBL" id="KV428069">
    <property type="protein sequence ID" value="KZT38116.1"/>
    <property type="molecule type" value="Genomic_DNA"/>
</dbReference>
<proteinExistence type="predicted"/>
<dbReference type="Proteomes" id="UP000076798">
    <property type="component" value="Unassembled WGS sequence"/>
</dbReference>
<accession>A0A166D490</accession>
<gene>
    <name evidence="1" type="ORF">SISSUDRAFT_1047478</name>
</gene>
<evidence type="ECO:0000313" key="1">
    <source>
        <dbReference type="EMBL" id="KZT38116.1"/>
    </source>
</evidence>
<dbReference type="AlphaFoldDB" id="A0A166D490"/>
<organism evidence="1 2">
    <name type="scientific">Sistotremastrum suecicum HHB10207 ss-3</name>
    <dbReference type="NCBI Taxonomy" id="1314776"/>
    <lineage>
        <taxon>Eukaryota</taxon>
        <taxon>Fungi</taxon>
        <taxon>Dikarya</taxon>
        <taxon>Basidiomycota</taxon>
        <taxon>Agaricomycotina</taxon>
        <taxon>Agaricomycetes</taxon>
        <taxon>Sistotremastrales</taxon>
        <taxon>Sistotremastraceae</taxon>
        <taxon>Sistotremastrum</taxon>
    </lineage>
</organism>
<dbReference type="OrthoDB" id="2733590at2759"/>